<evidence type="ECO:0000259" key="2">
    <source>
        <dbReference type="Pfam" id="PF17881"/>
    </source>
</evidence>
<reference evidence="3 4" key="1">
    <citation type="journal article" date="2015" name="Genome Biol. Evol.">
        <title>Comparative Genomics of Listeria Sensu Lato: Genus-Wide Differences in Evolutionary Dynamics and the Progressive Gain of Complex, Potentially Pathogenicity-Related Traits through Lateral Gene Transfer.</title>
        <authorList>
            <person name="Chiara M."/>
            <person name="Caruso M."/>
            <person name="D'Erchia A.M."/>
            <person name="Manzari C."/>
            <person name="Fraccalvieri R."/>
            <person name="Goffredo E."/>
            <person name="Latorre L."/>
            <person name="Miccolupo A."/>
            <person name="Padalino I."/>
            <person name="Santagada G."/>
            <person name="Chiocco D."/>
            <person name="Pesole G."/>
            <person name="Horner D.S."/>
            <person name="Parisi A."/>
        </authorList>
    </citation>
    <scope>NUCLEOTIDE SEQUENCE [LARGE SCALE GENOMIC DNA]</scope>
    <source>
        <strain evidence="3 4">1991</strain>
    </source>
</reference>
<dbReference type="InterPro" id="IPR046350">
    <property type="entry name" value="Cystatin_sf"/>
</dbReference>
<protein>
    <recommendedName>
        <fullName evidence="2">Cell wall elongation regulator TseB-like domain-containing protein</fullName>
    </recommendedName>
</protein>
<dbReference type="AlphaFoldDB" id="A0A0J8GF41"/>
<organism evidence="3 4">
    <name type="scientific">Listeria fleischmannii 1991</name>
    <dbReference type="NCBI Taxonomy" id="1430899"/>
    <lineage>
        <taxon>Bacteria</taxon>
        <taxon>Bacillati</taxon>
        <taxon>Bacillota</taxon>
        <taxon>Bacilli</taxon>
        <taxon>Bacillales</taxon>
        <taxon>Listeriaceae</taxon>
        <taxon>Listeria</taxon>
    </lineage>
</organism>
<gene>
    <name evidence="3" type="ORF">X560_0099</name>
</gene>
<dbReference type="Pfam" id="PF17881">
    <property type="entry name" value="TseB"/>
    <property type="match status" value="1"/>
</dbReference>
<evidence type="ECO:0000256" key="1">
    <source>
        <dbReference type="SAM" id="Phobius"/>
    </source>
</evidence>
<keyword evidence="4" id="KW-1185">Reference proteome</keyword>
<dbReference type="EMBL" id="AZHO01000003">
    <property type="protein sequence ID" value="KMT61280.1"/>
    <property type="molecule type" value="Genomic_DNA"/>
</dbReference>
<dbReference type="SUPFAM" id="SSF54403">
    <property type="entry name" value="Cystatin/monellin"/>
    <property type="match status" value="2"/>
</dbReference>
<proteinExistence type="predicted"/>
<dbReference type="PATRIC" id="fig|1430899.3.peg.99"/>
<dbReference type="Proteomes" id="UP000052258">
    <property type="component" value="Unassembled WGS sequence"/>
</dbReference>
<dbReference type="OrthoDB" id="2381181at2"/>
<dbReference type="RefSeq" id="WP_007476089.1">
    <property type="nucleotide sequence ID" value="NZ_KQ130610.1"/>
</dbReference>
<keyword evidence="1" id="KW-0472">Membrane</keyword>
<accession>A0A0J8GF41</accession>
<keyword evidence="1" id="KW-0812">Transmembrane</keyword>
<comment type="caution">
    <text evidence="3">The sequence shown here is derived from an EMBL/GenBank/DDBJ whole genome shotgun (WGS) entry which is preliminary data.</text>
</comment>
<name>A0A0J8GF41_9LIST</name>
<keyword evidence="1" id="KW-1133">Transmembrane helix</keyword>
<feature type="domain" description="Cell wall elongation regulator TseB-like" evidence="2">
    <location>
        <begin position="46"/>
        <end position="90"/>
    </location>
</feature>
<feature type="transmembrane region" description="Helical" evidence="1">
    <location>
        <begin position="12"/>
        <end position="32"/>
    </location>
</feature>
<dbReference type="InterPro" id="IPR041401">
    <property type="entry name" value="TseB-like_dom"/>
</dbReference>
<evidence type="ECO:0000313" key="4">
    <source>
        <dbReference type="Proteomes" id="UP000052258"/>
    </source>
</evidence>
<sequence>MQKRKNRRKIALYILIPIGILILLGLAFFWFLHSAEKPLKADEKAALERISGSVDLKSHDGFYLYNGPKETYYVLTGQNKAGKDIVVWVPKKKSGEVLVKFASDGISEKQAREIVQKEKNPSKILNVTLGMEDNIPIWEVSYLDKNDNLGYYDMTFQDGEWLRQIENL</sequence>
<dbReference type="Gene3D" id="3.10.450.40">
    <property type="match status" value="2"/>
</dbReference>
<evidence type="ECO:0000313" key="3">
    <source>
        <dbReference type="EMBL" id="KMT61280.1"/>
    </source>
</evidence>